<sequence length="271" mass="29752">MSDELVLRDDVDGVAILTLNRPHRRNAWTVPLQRRYYDRLQQCVEDASVRCIVITGAGSTFCPGADTEELQVYTQTGEFNPEMADIEQPDWYPMTVPKPMIAAINGAAAGFGLVQTMMCDVRLAVPDARLSTAFARRGLPALHAASYLLPRLIGASRATELLVSGRTFTTTEAERIGLVHRLIAAPEFMAEVLTYARDLALNCSPASVQHIKQQLRQGSESSFLEVVADAERREHAALASVDFHEGVMSFVERRPPSFAPLGEGGLARQPD</sequence>
<dbReference type="EMBL" id="VIVQ01000004">
    <property type="protein sequence ID" value="TWE07883.1"/>
    <property type="molecule type" value="Genomic_DNA"/>
</dbReference>
<dbReference type="InterPro" id="IPR029045">
    <property type="entry name" value="ClpP/crotonase-like_dom_sf"/>
</dbReference>
<dbReference type="CDD" id="cd06558">
    <property type="entry name" value="crotonase-like"/>
    <property type="match status" value="1"/>
</dbReference>
<dbReference type="Pfam" id="PF00378">
    <property type="entry name" value="ECH_1"/>
    <property type="match status" value="1"/>
</dbReference>
<dbReference type="Gene3D" id="3.90.226.10">
    <property type="entry name" value="2-enoyl-CoA Hydratase, Chain A, domain 1"/>
    <property type="match status" value="1"/>
</dbReference>
<dbReference type="OrthoDB" id="8452484at2"/>
<proteinExistence type="inferred from homology"/>
<dbReference type="InterPro" id="IPR051053">
    <property type="entry name" value="ECH/Chromodomain_protein"/>
</dbReference>
<gene>
    <name evidence="2" type="ORF">BKA23_3250</name>
</gene>
<dbReference type="AlphaFoldDB" id="A0A561DWZ8"/>
<dbReference type="SUPFAM" id="SSF52096">
    <property type="entry name" value="ClpP/crotonase"/>
    <property type="match status" value="1"/>
</dbReference>
<dbReference type="InterPro" id="IPR001753">
    <property type="entry name" value="Enoyl-CoA_hydra/iso"/>
</dbReference>
<protein>
    <submittedName>
        <fullName evidence="2">Enoyl-CoA hydratase</fullName>
    </submittedName>
</protein>
<accession>A0A561DWZ8</accession>
<dbReference type="Proteomes" id="UP000318297">
    <property type="component" value="Unassembled WGS sequence"/>
</dbReference>
<dbReference type="PANTHER" id="PTHR43684:SF4">
    <property type="entry name" value="ENOYL-COA HYDRATASE_ISOMERASE FAMILY PROTEIN (AFU_ORTHOLOGUE AFUA_1G01890)"/>
    <property type="match status" value="1"/>
</dbReference>
<name>A0A561DWZ8_9MICO</name>
<comment type="caution">
    <text evidence="2">The sequence shown here is derived from an EMBL/GenBank/DDBJ whole genome shotgun (WGS) entry which is preliminary data.</text>
</comment>
<evidence type="ECO:0000313" key="2">
    <source>
        <dbReference type="EMBL" id="TWE07883.1"/>
    </source>
</evidence>
<dbReference type="GO" id="GO:0003824">
    <property type="term" value="F:catalytic activity"/>
    <property type="evidence" value="ECO:0007669"/>
    <property type="project" value="UniProtKB-ARBA"/>
</dbReference>
<comment type="similarity">
    <text evidence="1">Belongs to the enoyl-CoA hydratase/isomerase family.</text>
</comment>
<organism evidence="2 3">
    <name type="scientific">Rudaeicoccus suwonensis</name>
    <dbReference type="NCBI Taxonomy" id="657409"/>
    <lineage>
        <taxon>Bacteria</taxon>
        <taxon>Bacillati</taxon>
        <taxon>Actinomycetota</taxon>
        <taxon>Actinomycetes</taxon>
        <taxon>Micrococcales</taxon>
        <taxon>Dermacoccaceae</taxon>
        <taxon>Rudaeicoccus</taxon>
    </lineage>
</organism>
<evidence type="ECO:0000313" key="3">
    <source>
        <dbReference type="Proteomes" id="UP000318297"/>
    </source>
</evidence>
<evidence type="ECO:0000256" key="1">
    <source>
        <dbReference type="ARBA" id="ARBA00005254"/>
    </source>
</evidence>
<dbReference type="RefSeq" id="WP_145230328.1">
    <property type="nucleotide sequence ID" value="NZ_VIVQ01000004.1"/>
</dbReference>
<keyword evidence="3" id="KW-1185">Reference proteome</keyword>
<dbReference type="PANTHER" id="PTHR43684">
    <property type="match status" value="1"/>
</dbReference>
<reference evidence="2 3" key="1">
    <citation type="submission" date="2019-06" db="EMBL/GenBank/DDBJ databases">
        <title>Sequencing the genomes of 1000 actinobacteria strains.</title>
        <authorList>
            <person name="Klenk H.-P."/>
        </authorList>
    </citation>
    <scope>NUCLEOTIDE SEQUENCE [LARGE SCALE GENOMIC DNA]</scope>
    <source>
        <strain evidence="2 3">DSM 19560</strain>
    </source>
</reference>